<accession>A0ABR7LCB6</accession>
<comment type="caution">
    <text evidence="2">The sequence shown here is derived from an EMBL/GenBank/DDBJ whole genome shotgun (WGS) entry which is preliminary data.</text>
</comment>
<sequence length="179" mass="18645">MVNGEAGRQPKAMDYPQGYSSEPAMGYPPERPATPVTAVLAGACALATAGALLLETVHVTSTFAEIGFRDIPVNVLGILVGRFLAGLFLVVGAGLIFARKDAGPVLAIIGAPWGVASVLLEPLIIEVPLDLYLGVLFSFELLDPGLLAFSLISAPVAVLLTLLPSTSRWVRGGGPRRGR</sequence>
<evidence type="ECO:0000256" key="1">
    <source>
        <dbReference type="SAM" id="Phobius"/>
    </source>
</evidence>
<proteinExistence type="predicted"/>
<feature type="transmembrane region" description="Helical" evidence="1">
    <location>
        <begin position="145"/>
        <end position="163"/>
    </location>
</feature>
<dbReference type="RefSeq" id="WP_187223439.1">
    <property type="nucleotide sequence ID" value="NZ_JABVED010000015.1"/>
</dbReference>
<dbReference type="EMBL" id="JABVED010000015">
    <property type="protein sequence ID" value="MBC6450343.1"/>
    <property type="molecule type" value="Genomic_DNA"/>
</dbReference>
<keyword evidence="3" id="KW-1185">Reference proteome</keyword>
<feature type="transmembrane region" description="Helical" evidence="1">
    <location>
        <begin position="74"/>
        <end position="98"/>
    </location>
</feature>
<gene>
    <name evidence="2" type="ORF">GPZ80_24605</name>
</gene>
<keyword evidence="1" id="KW-0812">Transmembrane</keyword>
<feature type="transmembrane region" description="Helical" evidence="1">
    <location>
        <begin position="33"/>
        <end position="54"/>
    </location>
</feature>
<protein>
    <submittedName>
        <fullName evidence="2">Uncharacterized protein</fullName>
    </submittedName>
</protein>
<dbReference type="Proteomes" id="UP000734823">
    <property type="component" value="Unassembled WGS sequence"/>
</dbReference>
<evidence type="ECO:0000313" key="3">
    <source>
        <dbReference type="Proteomes" id="UP000734823"/>
    </source>
</evidence>
<evidence type="ECO:0000313" key="2">
    <source>
        <dbReference type="EMBL" id="MBC6450343.1"/>
    </source>
</evidence>
<keyword evidence="1" id="KW-0472">Membrane</keyword>
<reference evidence="2 3" key="1">
    <citation type="submission" date="2020-06" db="EMBL/GenBank/DDBJ databases">
        <title>Actinokineospora xiongansis sp. nov., isolated from soil of Baiyangdian.</title>
        <authorList>
            <person name="Zhang X."/>
        </authorList>
    </citation>
    <scope>NUCLEOTIDE SEQUENCE [LARGE SCALE GENOMIC DNA]</scope>
    <source>
        <strain evidence="2 3">HBU206404</strain>
    </source>
</reference>
<feature type="transmembrane region" description="Helical" evidence="1">
    <location>
        <begin position="105"/>
        <end position="125"/>
    </location>
</feature>
<organism evidence="2 3">
    <name type="scientific">Actinokineospora xionganensis</name>
    <dbReference type="NCBI Taxonomy" id="2684470"/>
    <lineage>
        <taxon>Bacteria</taxon>
        <taxon>Bacillati</taxon>
        <taxon>Actinomycetota</taxon>
        <taxon>Actinomycetes</taxon>
        <taxon>Pseudonocardiales</taxon>
        <taxon>Pseudonocardiaceae</taxon>
        <taxon>Actinokineospora</taxon>
    </lineage>
</organism>
<name>A0ABR7LCB6_9PSEU</name>
<keyword evidence="1" id="KW-1133">Transmembrane helix</keyword>